<gene>
    <name evidence="1" type="ORF">NM688_g299</name>
</gene>
<comment type="caution">
    <text evidence="1">The sequence shown here is derived from an EMBL/GenBank/DDBJ whole genome shotgun (WGS) entry which is preliminary data.</text>
</comment>
<name>A0ACC1TEQ3_9APHY</name>
<sequence length="645" mass="71761">MDDETAEIELLEQNLHKTRQISQRMTAILSSFDTRIAKLEKSITPLYNSTQVLTRRAKSAYPSGFVEVELTTVVDIDSALMKIDEVASNQEGIAAEEALILRGPQRGQLDQYVDVLERLNASIAFKSLDRDLRDTARLVETGAKKLSQLYTTIVAEGSSGSPPNGPDFILSPFPASLRPELLSVVTFLRTLPLPPTHPSHPAAQSIQATLKEAQRGYADMRGTWARKCLETYGRRAVDRAETLEGVVAGRELGVWVKNLLDVAEYEYGLLTELAPLSSQSVLASTYATLLTPLGNLFTTTMQSFSSLIKRSIHKYTFLALAAYASLSIMQARWDDLMCKRSGRRENELKDGLHTIRAACLRSFPEFIADIRAAALGKTGELSTSLADCTVTTVEYVERLPEVKDAVAAALMTLGDGNWKMGEGVQVGKASKATDIDERTILEHYMFDVINTVISSLVTLSRTNKRPQFGSVFLLNNIAHLRTRLLIEPQTDIPSLLAKPAQDLLNSNFRTAKAGYFDSNFSPLMQTLQEDKDKSKSATKEKFTRFFDLLEEVSERHKIAKVLQDDQSGREQMAEEVVKLVVPSLQRFIQRNTGKEFSKNPQKYIKMNADEVEKLIRSFYAGGDGKPILPAPRSQNDLLLQAGWSR</sequence>
<accession>A0ACC1TEQ3</accession>
<keyword evidence="2" id="KW-1185">Reference proteome</keyword>
<evidence type="ECO:0000313" key="1">
    <source>
        <dbReference type="EMBL" id="KAJ3559496.1"/>
    </source>
</evidence>
<reference evidence="1" key="1">
    <citation type="submission" date="2022-07" db="EMBL/GenBank/DDBJ databases">
        <title>Genome Sequence of Phlebia brevispora.</title>
        <authorList>
            <person name="Buettner E."/>
        </authorList>
    </citation>
    <scope>NUCLEOTIDE SEQUENCE</scope>
    <source>
        <strain evidence="1">MPL23</strain>
    </source>
</reference>
<proteinExistence type="predicted"/>
<dbReference type="Proteomes" id="UP001148662">
    <property type="component" value="Unassembled WGS sequence"/>
</dbReference>
<protein>
    <submittedName>
        <fullName evidence="1">Uncharacterized protein</fullName>
    </submittedName>
</protein>
<dbReference type="EMBL" id="JANHOG010000022">
    <property type="protein sequence ID" value="KAJ3559496.1"/>
    <property type="molecule type" value="Genomic_DNA"/>
</dbReference>
<evidence type="ECO:0000313" key="2">
    <source>
        <dbReference type="Proteomes" id="UP001148662"/>
    </source>
</evidence>
<organism evidence="1 2">
    <name type="scientific">Phlebia brevispora</name>
    <dbReference type="NCBI Taxonomy" id="194682"/>
    <lineage>
        <taxon>Eukaryota</taxon>
        <taxon>Fungi</taxon>
        <taxon>Dikarya</taxon>
        <taxon>Basidiomycota</taxon>
        <taxon>Agaricomycotina</taxon>
        <taxon>Agaricomycetes</taxon>
        <taxon>Polyporales</taxon>
        <taxon>Meruliaceae</taxon>
        <taxon>Phlebia</taxon>
    </lineage>
</organism>